<proteinExistence type="predicted"/>
<comment type="caution">
    <text evidence="1">The sequence shown here is derived from an EMBL/GenBank/DDBJ whole genome shotgun (WGS) entry which is preliminary data.</text>
</comment>
<reference evidence="1" key="1">
    <citation type="submission" date="2014-01" db="EMBL/GenBank/DDBJ databases">
        <authorList>
            <person name="Brown-Elliot B."/>
            <person name="Wallace R."/>
            <person name="Lenaerts A."/>
            <person name="Ordway D."/>
            <person name="DeGroote M.A."/>
            <person name="Parker T."/>
            <person name="Sizemore C."/>
            <person name="Tallon L.J."/>
            <person name="Sadzewicz L.K."/>
            <person name="Sengamalay N."/>
            <person name="Fraser C.M."/>
            <person name="Hine E."/>
            <person name="Shefchek K.A."/>
            <person name="Das S.P."/>
            <person name="Tettelin H."/>
        </authorList>
    </citation>
    <scope>NUCLEOTIDE SEQUENCE [LARGE SCALE GENOMIC DNA]</scope>
    <source>
        <strain evidence="1">4042</strain>
    </source>
</reference>
<accession>X7YJC6</accession>
<dbReference type="PATRIC" id="fig|1299334.3.peg.9933"/>
<sequence length="58" mass="6423">MLVTRIATCMRAGQRYPLRDIDGTAITESQGRVIIKQRYQLDPASATTPPQTHAQAPQ</sequence>
<dbReference type="EMBL" id="JAOB01000093">
    <property type="protein sequence ID" value="EUA07214.1"/>
    <property type="molecule type" value="Genomic_DNA"/>
</dbReference>
<organism evidence="1">
    <name type="scientific">Mycobacterium xenopi 4042</name>
    <dbReference type="NCBI Taxonomy" id="1299334"/>
    <lineage>
        <taxon>Bacteria</taxon>
        <taxon>Bacillati</taxon>
        <taxon>Actinomycetota</taxon>
        <taxon>Actinomycetes</taxon>
        <taxon>Mycobacteriales</taxon>
        <taxon>Mycobacteriaceae</taxon>
        <taxon>Mycobacterium</taxon>
    </lineage>
</organism>
<gene>
    <name evidence="1" type="ORF">I553_0344</name>
</gene>
<dbReference type="AlphaFoldDB" id="X7YJC6"/>
<protein>
    <submittedName>
        <fullName evidence="1">Uncharacterized protein</fullName>
    </submittedName>
</protein>
<evidence type="ECO:0000313" key="1">
    <source>
        <dbReference type="EMBL" id="EUA07214.1"/>
    </source>
</evidence>
<name>X7YJC6_MYCXE</name>